<feature type="domain" description="Fluoroacetyl-CoA-specific thioesterase-like" evidence="3">
    <location>
        <begin position="23"/>
        <end position="125"/>
    </location>
</feature>
<dbReference type="PIRSF" id="PIRSF014972">
    <property type="entry name" value="FlK"/>
    <property type="match status" value="1"/>
</dbReference>
<feature type="binding site" evidence="2">
    <location>
        <position position="69"/>
    </location>
    <ligand>
        <name>substrate</name>
    </ligand>
</feature>
<evidence type="ECO:0000313" key="5">
    <source>
        <dbReference type="Proteomes" id="UP000440694"/>
    </source>
</evidence>
<dbReference type="AlphaFoldDB" id="A0A6I3KFJ2"/>
<dbReference type="InterPro" id="IPR054485">
    <property type="entry name" value="FlK-like_dom"/>
</dbReference>
<feature type="binding site" evidence="2">
    <location>
        <position position="120"/>
    </location>
    <ligand>
        <name>substrate</name>
    </ligand>
</feature>
<dbReference type="EMBL" id="WMBQ01000001">
    <property type="protein sequence ID" value="MTD93674.1"/>
    <property type="molecule type" value="Genomic_DNA"/>
</dbReference>
<dbReference type="Pfam" id="PF22636">
    <property type="entry name" value="FlK"/>
    <property type="match status" value="1"/>
</dbReference>
<evidence type="ECO:0000259" key="3">
    <source>
        <dbReference type="Pfam" id="PF22636"/>
    </source>
</evidence>
<dbReference type="InterPro" id="IPR029069">
    <property type="entry name" value="HotDog_dom_sf"/>
</dbReference>
<evidence type="ECO:0000313" key="4">
    <source>
        <dbReference type="EMBL" id="MTD93674.1"/>
    </source>
</evidence>
<sequence length="138" mass="14626">MTSNADDQTRLEPGCTGSVSLIVTEAQTAPRLGSGRAPVFATPALVALLEAAAVACVEERIGAGQETLGIHIDVEHIAATPVGLKVTASAELVERDGRKLVFDVTARDERELIGRGRHTRIIVDSARFRAKLQAKGEN</sequence>
<evidence type="ECO:0000256" key="2">
    <source>
        <dbReference type="PIRSR" id="PIRSR014972-2"/>
    </source>
</evidence>
<dbReference type="PANTHER" id="PTHR36934">
    <property type="entry name" value="BLR0278 PROTEIN"/>
    <property type="match status" value="1"/>
</dbReference>
<dbReference type="InterPro" id="IPR025540">
    <property type="entry name" value="FlK"/>
</dbReference>
<comment type="caution">
    <text evidence="4">The sequence shown here is derived from an EMBL/GenBank/DDBJ whole genome shotgun (WGS) entry which is preliminary data.</text>
</comment>
<dbReference type="PANTHER" id="PTHR36934:SF1">
    <property type="entry name" value="THIOESTERASE DOMAIN-CONTAINING PROTEIN"/>
    <property type="match status" value="1"/>
</dbReference>
<accession>A0A6I3KFJ2</accession>
<dbReference type="Proteomes" id="UP000440694">
    <property type="component" value="Unassembled WGS sequence"/>
</dbReference>
<proteinExistence type="predicted"/>
<gene>
    <name evidence="4" type="ORF">GIW81_04915</name>
</gene>
<feature type="active site" evidence="1">
    <location>
        <position position="50"/>
    </location>
</feature>
<dbReference type="SUPFAM" id="SSF54637">
    <property type="entry name" value="Thioesterase/thiol ester dehydrase-isomerase"/>
    <property type="match status" value="1"/>
</dbReference>
<evidence type="ECO:0000256" key="1">
    <source>
        <dbReference type="PIRSR" id="PIRSR014972-1"/>
    </source>
</evidence>
<name>A0A6I3KFJ2_9HYPH</name>
<organism evidence="4 5">
    <name type="scientific">Hyphomicrobium album</name>
    <dbReference type="NCBI Taxonomy" id="2665159"/>
    <lineage>
        <taxon>Bacteria</taxon>
        <taxon>Pseudomonadati</taxon>
        <taxon>Pseudomonadota</taxon>
        <taxon>Alphaproteobacteria</taxon>
        <taxon>Hyphomicrobiales</taxon>
        <taxon>Hyphomicrobiaceae</taxon>
        <taxon>Hyphomicrobium</taxon>
    </lineage>
</organism>
<reference evidence="4 5" key="1">
    <citation type="submission" date="2019-11" db="EMBL/GenBank/DDBJ databases">
        <title>Identification of a novel strain.</title>
        <authorList>
            <person name="Xu Q."/>
            <person name="Wang G."/>
        </authorList>
    </citation>
    <scope>NUCLEOTIDE SEQUENCE [LARGE SCALE GENOMIC DNA]</scope>
    <source>
        <strain evidence="5">xq</strain>
    </source>
</reference>
<feature type="active site" evidence="1">
    <location>
        <position position="42"/>
    </location>
</feature>
<keyword evidence="5" id="KW-1185">Reference proteome</keyword>
<feature type="active site" evidence="1">
    <location>
        <position position="76"/>
    </location>
</feature>
<protein>
    <submittedName>
        <fullName evidence="4">Thioesterase</fullName>
    </submittedName>
</protein>
<dbReference type="Gene3D" id="3.10.129.10">
    <property type="entry name" value="Hotdog Thioesterase"/>
    <property type="match status" value="1"/>
</dbReference>